<keyword evidence="3" id="KW-0732">Signal</keyword>
<dbReference type="Proteomes" id="UP000199435">
    <property type="component" value="Unassembled WGS sequence"/>
</dbReference>
<comment type="subcellular location">
    <subcellularLocation>
        <location evidence="1">Periplasm</location>
    </subcellularLocation>
</comment>
<dbReference type="GO" id="GO:0043190">
    <property type="term" value="C:ATP-binding cassette (ABC) transporter complex"/>
    <property type="evidence" value="ECO:0007669"/>
    <property type="project" value="InterPro"/>
</dbReference>
<evidence type="ECO:0000256" key="1">
    <source>
        <dbReference type="ARBA" id="ARBA00004418"/>
    </source>
</evidence>
<dbReference type="PANTHER" id="PTHR30290">
    <property type="entry name" value="PERIPLASMIC BINDING COMPONENT OF ABC TRANSPORTER"/>
    <property type="match status" value="1"/>
</dbReference>
<dbReference type="PIRSF" id="PIRSF002741">
    <property type="entry name" value="MppA"/>
    <property type="match status" value="1"/>
</dbReference>
<organism evidence="5 6">
    <name type="scientific">Rhizobium miluonense</name>
    <dbReference type="NCBI Taxonomy" id="411945"/>
    <lineage>
        <taxon>Bacteria</taxon>
        <taxon>Pseudomonadati</taxon>
        <taxon>Pseudomonadota</taxon>
        <taxon>Alphaproteobacteria</taxon>
        <taxon>Hyphomicrobiales</taxon>
        <taxon>Rhizobiaceae</taxon>
        <taxon>Rhizobium/Agrobacterium group</taxon>
        <taxon>Rhizobium</taxon>
    </lineage>
</organism>
<evidence type="ECO:0000256" key="3">
    <source>
        <dbReference type="ARBA" id="ARBA00022729"/>
    </source>
</evidence>
<dbReference type="STRING" id="411945.GA0061102_104925"/>
<dbReference type="PROSITE" id="PS51318">
    <property type="entry name" value="TAT"/>
    <property type="match status" value="1"/>
</dbReference>
<sequence length="517" mass="57361">MLNLSRRSLLRTLAAGAAATAIPRLASSQGRPSIVVAVPTQPDYADPIMVNNTPALRILYNAFDGLLRSDFSDNMALKPAIAESWRRIDDKRIEFTLRPGVKFHDGSEVTVADVIFSLSEERKLGPNGAGNTNALQYQRTIASVEATGPRSVCITTKVPDPAIDKKLAAWSAQIVSEAAFRKAGSWEKWFAAPVAAGAYRVVSNRRDVGLILESHDEYWGGLPPFSRIEFRIVPEAASRINGLLAGDYDLISDLLPDQFDALDQSRFDIVGGAIANLRALAIDTTGPWLSDVRIRQAMSLAIDRDLIIKQLWRGRIDIPNGAQYPIFGDAYDPSFPTPTYDPDQARSLVKLAAYTGEPIPYRLLNNWYPNQVLTAQILVAMWKSVGINVVLQPMENFSQVYAKPSHAIWDESFLPSWPDPTSMIWRQHGPGGGQRKLEIWNSPEYQAVGTAFAESDVPEERKKLARRVLEIFAEEVPFIILHNNGSFFAKRREIAWAPYSALVLDFGPFNSAIKVVQ</sequence>
<dbReference type="PANTHER" id="PTHR30290:SF38">
    <property type="entry name" value="D,D-DIPEPTIDE-BINDING PERIPLASMIC PROTEIN DDPA-RELATED"/>
    <property type="match status" value="1"/>
</dbReference>
<dbReference type="RefSeq" id="WP_159432216.1">
    <property type="nucleotide sequence ID" value="NZ_FMAH01000049.1"/>
</dbReference>
<dbReference type="Gene3D" id="3.90.76.10">
    <property type="entry name" value="Dipeptide-binding Protein, Domain 1"/>
    <property type="match status" value="1"/>
</dbReference>
<reference evidence="6" key="1">
    <citation type="submission" date="2016-08" db="EMBL/GenBank/DDBJ databases">
        <authorList>
            <person name="Varghese N."/>
            <person name="Submissions Spin"/>
        </authorList>
    </citation>
    <scope>NUCLEOTIDE SEQUENCE [LARGE SCALE GENOMIC DNA]</scope>
    <source>
        <strain evidence="6">HAMBI 2971</strain>
    </source>
</reference>
<protein>
    <submittedName>
        <fullName evidence="5">Peptide/nickel transport system substrate-binding protein</fullName>
    </submittedName>
</protein>
<dbReference type="Gene3D" id="3.10.105.10">
    <property type="entry name" value="Dipeptide-binding Protein, Domain 3"/>
    <property type="match status" value="1"/>
</dbReference>
<dbReference type="GO" id="GO:0015833">
    <property type="term" value="P:peptide transport"/>
    <property type="evidence" value="ECO:0007669"/>
    <property type="project" value="TreeGrafter"/>
</dbReference>
<dbReference type="InterPro" id="IPR030678">
    <property type="entry name" value="Peptide/Ni-bd"/>
</dbReference>
<dbReference type="GO" id="GO:1904680">
    <property type="term" value="F:peptide transmembrane transporter activity"/>
    <property type="evidence" value="ECO:0007669"/>
    <property type="project" value="TreeGrafter"/>
</dbReference>
<dbReference type="Pfam" id="PF00496">
    <property type="entry name" value="SBP_bac_5"/>
    <property type="match status" value="1"/>
</dbReference>
<dbReference type="EMBL" id="FMAH01000049">
    <property type="protein sequence ID" value="SCB45568.1"/>
    <property type="molecule type" value="Genomic_DNA"/>
</dbReference>
<evidence type="ECO:0000256" key="2">
    <source>
        <dbReference type="ARBA" id="ARBA00005695"/>
    </source>
</evidence>
<keyword evidence="6" id="KW-1185">Reference proteome</keyword>
<evidence type="ECO:0000259" key="4">
    <source>
        <dbReference type="Pfam" id="PF00496"/>
    </source>
</evidence>
<dbReference type="InterPro" id="IPR006311">
    <property type="entry name" value="TAT_signal"/>
</dbReference>
<feature type="domain" description="Solute-binding protein family 5" evidence="4">
    <location>
        <begin position="77"/>
        <end position="432"/>
    </location>
</feature>
<proteinExistence type="inferred from homology"/>
<name>A0A1C3X002_9HYPH</name>
<accession>A0A1C3X002</accession>
<dbReference type="OrthoDB" id="9803988at2"/>
<dbReference type="GO" id="GO:0030288">
    <property type="term" value="C:outer membrane-bounded periplasmic space"/>
    <property type="evidence" value="ECO:0007669"/>
    <property type="project" value="UniProtKB-ARBA"/>
</dbReference>
<dbReference type="AlphaFoldDB" id="A0A1C3X002"/>
<dbReference type="Gene3D" id="3.40.190.10">
    <property type="entry name" value="Periplasmic binding protein-like II"/>
    <property type="match status" value="1"/>
</dbReference>
<dbReference type="SUPFAM" id="SSF53850">
    <property type="entry name" value="Periplasmic binding protein-like II"/>
    <property type="match status" value="1"/>
</dbReference>
<evidence type="ECO:0000313" key="5">
    <source>
        <dbReference type="EMBL" id="SCB45568.1"/>
    </source>
</evidence>
<comment type="similarity">
    <text evidence="2">Belongs to the bacterial solute-binding protein 5 family.</text>
</comment>
<dbReference type="InterPro" id="IPR039424">
    <property type="entry name" value="SBP_5"/>
</dbReference>
<evidence type="ECO:0000313" key="6">
    <source>
        <dbReference type="Proteomes" id="UP000199435"/>
    </source>
</evidence>
<gene>
    <name evidence="5" type="ORF">GA0061102_104925</name>
</gene>
<dbReference type="InterPro" id="IPR000914">
    <property type="entry name" value="SBP_5_dom"/>
</dbReference>